<keyword evidence="3" id="KW-1185">Reference proteome</keyword>
<organism evidence="2 3">
    <name type="scientific">Echria macrotheca</name>
    <dbReference type="NCBI Taxonomy" id="438768"/>
    <lineage>
        <taxon>Eukaryota</taxon>
        <taxon>Fungi</taxon>
        <taxon>Dikarya</taxon>
        <taxon>Ascomycota</taxon>
        <taxon>Pezizomycotina</taxon>
        <taxon>Sordariomycetes</taxon>
        <taxon>Sordariomycetidae</taxon>
        <taxon>Sordariales</taxon>
        <taxon>Schizotheciaceae</taxon>
        <taxon>Echria</taxon>
    </lineage>
</organism>
<gene>
    <name evidence="2" type="ORF">QBC47DRAFT_403973</name>
</gene>
<accession>A0AAJ0F9Z2</accession>
<evidence type="ECO:0000313" key="2">
    <source>
        <dbReference type="EMBL" id="KAK1753630.1"/>
    </source>
</evidence>
<reference evidence="2" key="1">
    <citation type="submission" date="2023-06" db="EMBL/GenBank/DDBJ databases">
        <title>Genome-scale phylogeny and comparative genomics of the fungal order Sordariales.</title>
        <authorList>
            <consortium name="Lawrence Berkeley National Laboratory"/>
            <person name="Hensen N."/>
            <person name="Bonometti L."/>
            <person name="Westerberg I."/>
            <person name="Brannstrom I.O."/>
            <person name="Guillou S."/>
            <person name="Cros-Aarteil S."/>
            <person name="Calhoun S."/>
            <person name="Haridas S."/>
            <person name="Kuo A."/>
            <person name="Mondo S."/>
            <person name="Pangilinan J."/>
            <person name="Riley R."/>
            <person name="Labutti K."/>
            <person name="Andreopoulos B."/>
            <person name="Lipzen A."/>
            <person name="Chen C."/>
            <person name="Yanf M."/>
            <person name="Daum C."/>
            <person name="Ng V."/>
            <person name="Clum A."/>
            <person name="Steindorff A."/>
            <person name="Ohm R."/>
            <person name="Martin F."/>
            <person name="Silar P."/>
            <person name="Natvig D."/>
            <person name="Lalanne C."/>
            <person name="Gautier V."/>
            <person name="Ament-Velasquez S.L."/>
            <person name="Kruys A."/>
            <person name="Hutchinson M.I."/>
            <person name="Powell A.J."/>
            <person name="Barry K."/>
            <person name="Miller A.N."/>
            <person name="Grigoriev I.V."/>
            <person name="Debuchy R."/>
            <person name="Gladieux P."/>
            <person name="Thoren M.H."/>
            <person name="Johannesson H."/>
        </authorList>
    </citation>
    <scope>NUCLEOTIDE SEQUENCE</scope>
    <source>
        <strain evidence="2">PSN4</strain>
    </source>
</reference>
<evidence type="ECO:0000313" key="3">
    <source>
        <dbReference type="Proteomes" id="UP001239445"/>
    </source>
</evidence>
<name>A0AAJ0F9Z2_9PEZI</name>
<protein>
    <submittedName>
        <fullName evidence="2">Uncharacterized protein</fullName>
    </submittedName>
</protein>
<sequence length="220" mass="24689">MLLLLTHLLSDSGATLPRPWRRERGAGESEFAYTPKTLAHRKHADTTEHILRATKLHLNHQHLGADFSRQRETVHDLVLGGMQRYGTDAVPCDEAWRDSEAKLEADRLADDMHLAGTLLFESGNCGYMGGHNDLVSASETIMWCLTICEHDFEVALLEHYPGKCDQSCLLAAQGALQSRIYVVNRRRATNGERLQLCHALVDYIMANVGFMIVEKSNFAE</sequence>
<dbReference type="EMBL" id="MU839837">
    <property type="protein sequence ID" value="KAK1753630.1"/>
    <property type="molecule type" value="Genomic_DNA"/>
</dbReference>
<proteinExistence type="predicted"/>
<keyword evidence="1" id="KW-0732">Signal</keyword>
<feature type="signal peptide" evidence="1">
    <location>
        <begin position="1"/>
        <end position="17"/>
    </location>
</feature>
<feature type="chain" id="PRO_5042558694" evidence="1">
    <location>
        <begin position="18"/>
        <end position="220"/>
    </location>
</feature>
<evidence type="ECO:0000256" key="1">
    <source>
        <dbReference type="SAM" id="SignalP"/>
    </source>
</evidence>
<dbReference type="AlphaFoldDB" id="A0AAJ0F9Z2"/>
<comment type="caution">
    <text evidence="2">The sequence shown here is derived from an EMBL/GenBank/DDBJ whole genome shotgun (WGS) entry which is preliminary data.</text>
</comment>
<dbReference type="Proteomes" id="UP001239445">
    <property type="component" value="Unassembled WGS sequence"/>
</dbReference>